<sequence>MKKILLVVLALILIVAGYILYNTFTFPSKQITVEPAPERVIPPTAKEHLAKALSIRTISHENPEDFDSAAFYQFREFVKNTYPLADSLLEVTYINKFSMIYQWQGSDPSLKPVILMGHLDVVPVAAENLKKWNVDPFAGTIKDGIIWGRGAIDDKISVIGNLEAVELLLQEGYKPERTIYLCYGHDEELGGLNGAVAIVKHLKDKGIEAEFVLDEGFAITQGLIPGTDKDVALIGTAEKGFVTLNLSVAIEGGHSSMPKEETAIDVLSKAVARLKDNPFPAEITQPVQDFMTHIGPEMPFMQKMAFANPSIFKPMIISSLEKKASGNALVRTTTAPTIIQGGIKENVIPYEAHASVNFRILPGTSIADVRDYVINTIADDRIEVKEGTFNSEAPESSSVDSFGYHTIHTTIKQLFPQAVVTPNLVIGATDSRYYYPLSSNVYRFTPFYLNNENITTFHGINERIPVEDFENAIRFYVQLIRNTSDVSN</sequence>
<keyword evidence="5" id="KW-0862">Zinc</keyword>
<comment type="caution">
    <text evidence="7">The sequence shown here is derived from an EMBL/GenBank/DDBJ whole genome shotgun (WGS) entry which is preliminary data.</text>
</comment>
<dbReference type="EMBL" id="SMLW01000665">
    <property type="protein sequence ID" value="MTI28509.1"/>
    <property type="molecule type" value="Genomic_DNA"/>
</dbReference>
<evidence type="ECO:0000313" key="7">
    <source>
        <dbReference type="EMBL" id="MTI28509.1"/>
    </source>
</evidence>
<dbReference type="CDD" id="cd05674">
    <property type="entry name" value="M20_yscS"/>
    <property type="match status" value="1"/>
</dbReference>
<keyword evidence="4" id="KW-0378">Hydrolase</keyword>
<evidence type="ECO:0000256" key="5">
    <source>
        <dbReference type="ARBA" id="ARBA00022833"/>
    </source>
</evidence>
<dbReference type="Pfam" id="PF01546">
    <property type="entry name" value="Peptidase_M20"/>
    <property type="match status" value="1"/>
</dbReference>
<dbReference type="RefSeq" id="WP_155176103.1">
    <property type="nucleotide sequence ID" value="NZ_BAAAFL010000053.1"/>
</dbReference>
<dbReference type="Gene3D" id="3.40.630.10">
    <property type="entry name" value="Zn peptidases"/>
    <property type="match status" value="1"/>
</dbReference>
<evidence type="ECO:0000313" key="8">
    <source>
        <dbReference type="Proteomes" id="UP000798808"/>
    </source>
</evidence>
<gene>
    <name evidence="7" type="ORF">E1163_26365</name>
</gene>
<feature type="domain" description="Peptidase M20 dimerisation" evidence="6">
    <location>
        <begin position="236"/>
        <end position="377"/>
    </location>
</feature>
<evidence type="ECO:0000256" key="4">
    <source>
        <dbReference type="ARBA" id="ARBA00022801"/>
    </source>
</evidence>
<dbReference type="InterPro" id="IPR047177">
    <property type="entry name" value="Pept_M20A"/>
</dbReference>
<name>A0ABW9RW90_9BACT</name>
<dbReference type="PANTHER" id="PTHR45962:SF1">
    <property type="entry name" value="N-FATTY-ACYL-AMINO ACID SYNTHASE_HYDROLASE PM20D1"/>
    <property type="match status" value="1"/>
</dbReference>
<dbReference type="Gene3D" id="3.30.70.360">
    <property type="match status" value="1"/>
</dbReference>
<dbReference type="PANTHER" id="PTHR45962">
    <property type="entry name" value="N-FATTY-ACYL-AMINO ACID SYNTHASE/HYDROLASE PM20D1"/>
    <property type="match status" value="1"/>
</dbReference>
<evidence type="ECO:0000259" key="6">
    <source>
        <dbReference type="Pfam" id="PF07687"/>
    </source>
</evidence>
<proteinExistence type="inferred from homology"/>
<keyword evidence="2" id="KW-0645">Protease</keyword>
<dbReference type="SUPFAM" id="SSF53187">
    <property type="entry name" value="Zn-dependent exopeptidases"/>
    <property type="match status" value="1"/>
</dbReference>
<dbReference type="InterPro" id="IPR036264">
    <property type="entry name" value="Bact_exopeptidase_dim_dom"/>
</dbReference>
<keyword evidence="8" id="KW-1185">Reference proteome</keyword>
<dbReference type="Gene3D" id="1.10.150.900">
    <property type="match status" value="1"/>
</dbReference>
<dbReference type="Proteomes" id="UP000798808">
    <property type="component" value="Unassembled WGS sequence"/>
</dbReference>
<comment type="similarity">
    <text evidence="1">Belongs to the peptidase M20A family.</text>
</comment>
<evidence type="ECO:0000256" key="3">
    <source>
        <dbReference type="ARBA" id="ARBA00022723"/>
    </source>
</evidence>
<dbReference type="SUPFAM" id="SSF55031">
    <property type="entry name" value="Bacterial exopeptidase dimerisation domain"/>
    <property type="match status" value="1"/>
</dbReference>
<dbReference type="InterPro" id="IPR002933">
    <property type="entry name" value="Peptidase_M20"/>
</dbReference>
<evidence type="ECO:0000256" key="2">
    <source>
        <dbReference type="ARBA" id="ARBA00022670"/>
    </source>
</evidence>
<dbReference type="InterPro" id="IPR011650">
    <property type="entry name" value="Peptidase_M20_dimer"/>
</dbReference>
<reference evidence="7 8" key="1">
    <citation type="submission" date="2019-02" db="EMBL/GenBank/DDBJ databases">
        <authorList>
            <person name="Goldberg S.R."/>
            <person name="Haltli B.A."/>
            <person name="Correa H."/>
            <person name="Russell K.G."/>
        </authorList>
    </citation>
    <scope>NUCLEOTIDE SEQUENCE [LARGE SCALE GENOMIC DNA]</scope>
    <source>
        <strain evidence="7 8">JCM 16186</strain>
    </source>
</reference>
<protein>
    <submittedName>
        <fullName evidence="7">M20/M25/M40 family metallo-hydrolase</fullName>
    </submittedName>
</protein>
<evidence type="ECO:0000256" key="1">
    <source>
        <dbReference type="ARBA" id="ARBA00006247"/>
    </source>
</evidence>
<accession>A0ABW9RW90</accession>
<keyword evidence="3" id="KW-0479">Metal-binding</keyword>
<organism evidence="7 8">
    <name type="scientific">Fulvivirga kasyanovii</name>
    <dbReference type="NCBI Taxonomy" id="396812"/>
    <lineage>
        <taxon>Bacteria</taxon>
        <taxon>Pseudomonadati</taxon>
        <taxon>Bacteroidota</taxon>
        <taxon>Cytophagia</taxon>
        <taxon>Cytophagales</taxon>
        <taxon>Fulvivirgaceae</taxon>
        <taxon>Fulvivirga</taxon>
    </lineage>
</organism>
<dbReference type="PIRSF" id="PIRSF036696">
    <property type="entry name" value="ACY-1"/>
    <property type="match status" value="1"/>
</dbReference>
<dbReference type="Pfam" id="PF07687">
    <property type="entry name" value="M20_dimer"/>
    <property type="match status" value="1"/>
</dbReference>